<reference evidence="7" key="1">
    <citation type="journal article" date="2020" name="Nat. Genet.">
        <title>Genomic diversifications of five Gossypium allopolyploid species and their impact on cotton improvement.</title>
        <authorList>
            <person name="Chen Z.J."/>
            <person name="Sreedasyam A."/>
            <person name="Ando A."/>
            <person name="Song Q."/>
            <person name="De Santiago L.M."/>
            <person name="Hulse-Kemp A.M."/>
            <person name="Ding M."/>
            <person name="Ye W."/>
            <person name="Kirkbride R.C."/>
            <person name="Jenkins J."/>
            <person name="Plott C."/>
            <person name="Lovell J."/>
            <person name="Lin Y.M."/>
            <person name="Vaughn R."/>
            <person name="Liu B."/>
            <person name="Simpson S."/>
            <person name="Scheffler B.E."/>
            <person name="Wen L."/>
            <person name="Saski C.A."/>
            <person name="Grover C.E."/>
            <person name="Hu G."/>
            <person name="Conover J.L."/>
            <person name="Carlson J.W."/>
            <person name="Shu S."/>
            <person name="Boston L.B."/>
            <person name="Williams M."/>
            <person name="Peterson D.G."/>
            <person name="McGee K."/>
            <person name="Jones D.C."/>
            <person name="Wendel J.F."/>
            <person name="Stelly D.M."/>
            <person name="Grimwood J."/>
            <person name="Schmutz J."/>
        </authorList>
    </citation>
    <scope>NUCLEOTIDE SEQUENCE [LARGE SCALE GENOMIC DNA]</scope>
    <source>
        <strain evidence="7">cv. TM-1</strain>
    </source>
</reference>
<proteinExistence type="inferred from homology"/>
<dbReference type="InterPro" id="IPR001362">
    <property type="entry name" value="Glyco_hydro_32"/>
</dbReference>
<dbReference type="RefSeq" id="XP_016754902.1">
    <property type="nucleotide sequence ID" value="XM_016899413.2"/>
</dbReference>
<dbReference type="OrthoDB" id="202537at2759"/>
<gene>
    <name evidence="8" type="primary">LOC107962860</name>
</gene>
<keyword evidence="7" id="KW-1185">Reference proteome</keyword>
<dbReference type="Pfam" id="PF00251">
    <property type="entry name" value="Glyco_hydro_32N"/>
    <property type="match status" value="1"/>
</dbReference>
<evidence type="ECO:0000256" key="1">
    <source>
        <dbReference type="ARBA" id="ARBA00009902"/>
    </source>
</evidence>
<evidence type="ECO:0000313" key="8">
    <source>
        <dbReference type="RefSeq" id="XP_016754902.1"/>
    </source>
</evidence>
<dbReference type="STRING" id="3635.A0A1U8PUS2"/>
<dbReference type="PaxDb" id="3635-A0A1U8PUS2"/>
<sequence length="581" mass="65741">MTYLKLEVTMEKSVVLVIGFWLLLLGNGVQSHRQDKKHQSLPRDQPYRTGYHFQPPKNWMNDPNGPMYYKGVYHLFYQYNPYAAVWGNITWAHSISYDLVNWINLDIALSPGDPFDINGCWSGSTTFLSGEKPVILYTGSDTMNRQVQNLAEPKNLSDPLLREWVKSSHNPLMSPVDGIDPKNFRDPTTAWQGPDGLWRVLVGNEMDGHGRALLYRSQDFITWSQSKEPIHSSTRTGMWECPDFYPVSIDGKNGVETSSLDKFTKHVLKASFDNSDHYVLGNYTSVTDNFLVDTDFLDNDSDLRYDYGNFYASKTFFDSGKKRRILWGWILESDNTTDDVKKGWSGLQSIPRTILLSKTGKQLIQWPLEEIEKQHTIKVSFENKELKGGSVLEVSGITASQADVEVSFSLSSLKEAELMDPSWVDPKLLCSQKTASVRSNVGPFGILVLASKDLTEQTAIFFRVFRSEDNYVVLMCSDQSRSSVEEGPQKTIYGAFIDIDPLNEKISLRSLIDHSIVESFGGEGRACITARVYPKLAIDNQAYLYAFNNGTLDVNIPTLNAWSMKNAQIVSSTKRRKPNLN</sequence>
<dbReference type="SMART" id="SM00640">
    <property type="entry name" value="Glyco_32"/>
    <property type="match status" value="1"/>
</dbReference>
<dbReference type="GO" id="GO:0004553">
    <property type="term" value="F:hydrolase activity, hydrolyzing O-glycosyl compounds"/>
    <property type="evidence" value="ECO:0007669"/>
    <property type="project" value="InterPro"/>
</dbReference>
<dbReference type="InterPro" id="IPR013148">
    <property type="entry name" value="Glyco_hydro_32_N"/>
</dbReference>
<keyword evidence="2 4" id="KW-0378">Hydrolase</keyword>
<dbReference type="InterPro" id="IPR018053">
    <property type="entry name" value="Glyco_hydro_32_AS"/>
</dbReference>
<evidence type="ECO:0000259" key="5">
    <source>
        <dbReference type="Pfam" id="PF00251"/>
    </source>
</evidence>
<evidence type="ECO:0000313" key="7">
    <source>
        <dbReference type="Proteomes" id="UP000818029"/>
    </source>
</evidence>
<feature type="domain" description="Glycosyl hydrolase family 32 C-terminal" evidence="6">
    <location>
        <begin position="375"/>
        <end position="563"/>
    </location>
</feature>
<evidence type="ECO:0000256" key="2">
    <source>
        <dbReference type="ARBA" id="ARBA00022801"/>
    </source>
</evidence>
<evidence type="ECO:0000256" key="4">
    <source>
        <dbReference type="RuleBase" id="RU362110"/>
    </source>
</evidence>
<dbReference type="Pfam" id="PF08244">
    <property type="entry name" value="Glyco_hydro_32C"/>
    <property type="match status" value="1"/>
</dbReference>
<dbReference type="CDD" id="cd18624">
    <property type="entry name" value="GH32_Fruct1-like"/>
    <property type="match status" value="1"/>
</dbReference>
<dbReference type="InterPro" id="IPR023296">
    <property type="entry name" value="Glyco_hydro_beta-prop_sf"/>
</dbReference>
<dbReference type="GeneID" id="107962860"/>
<reference evidence="8" key="2">
    <citation type="submission" date="2025-08" db="UniProtKB">
        <authorList>
            <consortium name="RefSeq"/>
        </authorList>
    </citation>
    <scope>IDENTIFICATION</scope>
</reference>
<dbReference type="GO" id="GO:0005975">
    <property type="term" value="P:carbohydrate metabolic process"/>
    <property type="evidence" value="ECO:0007669"/>
    <property type="project" value="InterPro"/>
</dbReference>
<dbReference type="Gene3D" id="2.115.10.20">
    <property type="entry name" value="Glycosyl hydrolase domain, family 43"/>
    <property type="match status" value="1"/>
</dbReference>
<dbReference type="PROSITE" id="PS00609">
    <property type="entry name" value="GLYCOSYL_HYDROL_F32"/>
    <property type="match status" value="1"/>
</dbReference>
<dbReference type="FunFam" id="2.60.120.560:FF:000002">
    <property type="entry name" value="Beta-fructofuranosidase, insoluble isoenzyme CWINV1"/>
    <property type="match status" value="1"/>
</dbReference>
<dbReference type="SUPFAM" id="SSF75005">
    <property type="entry name" value="Arabinanase/levansucrase/invertase"/>
    <property type="match status" value="1"/>
</dbReference>
<evidence type="ECO:0000259" key="6">
    <source>
        <dbReference type="Pfam" id="PF08244"/>
    </source>
</evidence>
<dbReference type="Proteomes" id="UP000818029">
    <property type="component" value="Chromosome A06"/>
</dbReference>
<accession>A0A1U8PUS2</accession>
<dbReference type="SMR" id="A0A1U8PUS2"/>
<dbReference type="PANTHER" id="PTHR31953">
    <property type="entry name" value="BETA-FRUCTOFURANOSIDASE, INSOLUBLE ISOENZYME CWINV1-RELATED"/>
    <property type="match status" value="1"/>
</dbReference>
<protein>
    <submittedName>
        <fullName evidence="8">Beta-fructofuranosidase, insoluble isoenzyme CWINV1</fullName>
    </submittedName>
</protein>
<dbReference type="InterPro" id="IPR013189">
    <property type="entry name" value="Glyco_hydro_32_C"/>
</dbReference>
<keyword evidence="3 4" id="KW-0326">Glycosidase</keyword>
<dbReference type="InterPro" id="IPR013320">
    <property type="entry name" value="ConA-like_dom_sf"/>
</dbReference>
<organism evidence="7 8">
    <name type="scientific">Gossypium hirsutum</name>
    <name type="common">Upland cotton</name>
    <name type="synonym">Gossypium mexicanum</name>
    <dbReference type="NCBI Taxonomy" id="3635"/>
    <lineage>
        <taxon>Eukaryota</taxon>
        <taxon>Viridiplantae</taxon>
        <taxon>Streptophyta</taxon>
        <taxon>Embryophyta</taxon>
        <taxon>Tracheophyta</taxon>
        <taxon>Spermatophyta</taxon>
        <taxon>Magnoliopsida</taxon>
        <taxon>eudicotyledons</taxon>
        <taxon>Gunneridae</taxon>
        <taxon>Pentapetalae</taxon>
        <taxon>rosids</taxon>
        <taxon>malvids</taxon>
        <taxon>Malvales</taxon>
        <taxon>Malvaceae</taxon>
        <taxon>Malvoideae</taxon>
        <taxon>Gossypium</taxon>
    </lineage>
</organism>
<name>A0A1U8PUS2_GOSHI</name>
<dbReference type="KEGG" id="ghi:107962860"/>
<evidence type="ECO:0000256" key="3">
    <source>
        <dbReference type="ARBA" id="ARBA00023295"/>
    </source>
</evidence>
<dbReference type="InterPro" id="IPR050551">
    <property type="entry name" value="Fructan_Metab_Enzymes"/>
</dbReference>
<dbReference type="AlphaFoldDB" id="A0A1U8PUS2"/>
<dbReference type="Gene3D" id="2.60.120.560">
    <property type="entry name" value="Exo-inulinase, domain 1"/>
    <property type="match status" value="1"/>
</dbReference>
<dbReference type="SUPFAM" id="SSF49899">
    <property type="entry name" value="Concanavalin A-like lectins/glucanases"/>
    <property type="match status" value="1"/>
</dbReference>
<feature type="domain" description="Glycosyl hydrolase family 32 N-terminal" evidence="5">
    <location>
        <begin position="52"/>
        <end position="367"/>
    </location>
</feature>
<comment type="similarity">
    <text evidence="1 4">Belongs to the glycosyl hydrolase 32 family.</text>
</comment>
<dbReference type="FunFam" id="2.115.10.20:FF:000001">
    <property type="entry name" value="Beta-fructofuranosidase, insoluble isoenzyme CWINV1"/>
    <property type="match status" value="1"/>
</dbReference>